<protein>
    <submittedName>
        <fullName evidence="1">Uncharacterized protein</fullName>
    </submittedName>
</protein>
<evidence type="ECO:0000313" key="2">
    <source>
        <dbReference type="Proteomes" id="UP000692954"/>
    </source>
</evidence>
<reference evidence="1" key="1">
    <citation type="submission" date="2021-01" db="EMBL/GenBank/DDBJ databases">
        <authorList>
            <consortium name="Genoscope - CEA"/>
            <person name="William W."/>
        </authorList>
    </citation>
    <scope>NUCLEOTIDE SEQUENCE</scope>
</reference>
<name>A0A8S1PZ52_9CILI</name>
<organism evidence="1 2">
    <name type="scientific">Paramecium sonneborni</name>
    <dbReference type="NCBI Taxonomy" id="65129"/>
    <lineage>
        <taxon>Eukaryota</taxon>
        <taxon>Sar</taxon>
        <taxon>Alveolata</taxon>
        <taxon>Ciliophora</taxon>
        <taxon>Intramacronucleata</taxon>
        <taxon>Oligohymenophorea</taxon>
        <taxon>Peniculida</taxon>
        <taxon>Parameciidae</taxon>
        <taxon>Paramecium</taxon>
    </lineage>
</organism>
<gene>
    <name evidence="1" type="ORF">PSON_ATCC_30995.1.T0920005</name>
</gene>
<dbReference type="AlphaFoldDB" id="A0A8S1PZ52"/>
<accession>A0A8S1PZ52</accession>
<proteinExistence type="predicted"/>
<dbReference type="EMBL" id="CAJJDN010000092">
    <property type="protein sequence ID" value="CAD8108667.1"/>
    <property type="molecule type" value="Genomic_DNA"/>
</dbReference>
<keyword evidence="2" id="KW-1185">Reference proteome</keyword>
<evidence type="ECO:0000313" key="1">
    <source>
        <dbReference type="EMBL" id="CAD8108667.1"/>
    </source>
</evidence>
<dbReference type="Proteomes" id="UP000692954">
    <property type="component" value="Unassembled WGS sequence"/>
</dbReference>
<sequence length="253" mass="31137">MQLIFVCNIQHFYQQCLIFSQESYCTILNPYTQYLFLLILRAVTQNYYIQKYAYNLKLELSYNPFLFETTNHWVFPFDKAQYIESFYDIHQIRSYEFKEYLQQFVVESFNTDANSLQSKYLIDDYIIQIFANYQILRIQHIQNIEDGRLKQSLQQTYYQMAIYLKANWMKVRPNILNNLLIQSIIQIKLIINNYYLQPYIFASRKKLWLIWINDFQEIFSYFVITQTQLMQILNRICIQIFLFLIYFPRLKYQ</sequence>
<comment type="caution">
    <text evidence="1">The sequence shown here is derived from an EMBL/GenBank/DDBJ whole genome shotgun (WGS) entry which is preliminary data.</text>
</comment>